<dbReference type="EMBL" id="JAODUP010001030">
    <property type="protein sequence ID" value="KAK2141859.1"/>
    <property type="molecule type" value="Genomic_DNA"/>
</dbReference>
<name>A0AAD9IWB2_9ANNE</name>
<evidence type="ECO:0000313" key="2">
    <source>
        <dbReference type="Proteomes" id="UP001208570"/>
    </source>
</evidence>
<proteinExistence type="predicted"/>
<reference evidence="1" key="1">
    <citation type="journal article" date="2023" name="Mol. Biol. Evol.">
        <title>Third-Generation Sequencing Reveals the Adaptive Role of the Epigenome in Three Deep-Sea Polychaetes.</title>
        <authorList>
            <person name="Perez M."/>
            <person name="Aroh O."/>
            <person name="Sun Y."/>
            <person name="Lan Y."/>
            <person name="Juniper S.K."/>
            <person name="Young C.R."/>
            <person name="Angers B."/>
            <person name="Qian P.Y."/>
        </authorList>
    </citation>
    <scope>NUCLEOTIDE SEQUENCE</scope>
    <source>
        <strain evidence="1">P08H-3</strain>
    </source>
</reference>
<dbReference type="AlphaFoldDB" id="A0AAD9IWB2"/>
<accession>A0AAD9IWB2</accession>
<protein>
    <submittedName>
        <fullName evidence="1">Uncharacterized protein</fullName>
    </submittedName>
</protein>
<keyword evidence="2" id="KW-1185">Reference proteome</keyword>
<comment type="caution">
    <text evidence="1">The sequence shown here is derived from an EMBL/GenBank/DDBJ whole genome shotgun (WGS) entry which is preliminary data.</text>
</comment>
<dbReference type="Proteomes" id="UP001208570">
    <property type="component" value="Unassembled WGS sequence"/>
</dbReference>
<evidence type="ECO:0000313" key="1">
    <source>
        <dbReference type="EMBL" id="KAK2141859.1"/>
    </source>
</evidence>
<organism evidence="1 2">
    <name type="scientific">Paralvinella palmiformis</name>
    <dbReference type="NCBI Taxonomy" id="53620"/>
    <lineage>
        <taxon>Eukaryota</taxon>
        <taxon>Metazoa</taxon>
        <taxon>Spiralia</taxon>
        <taxon>Lophotrochozoa</taxon>
        <taxon>Annelida</taxon>
        <taxon>Polychaeta</taxon>
        <taxon>Sedentaria</taxon>
        <taxon>Canalipalpata</taxon>
        <taxon>Terebellida</taxon>
        <taxon>Terebelliformia</taxon>
        <taxon>Alvinellidae</taxon>
        <taxon>Paralvinella</taxon>
    </lineage>
</organism>
<sequence length="111" mass="12940">MYTKDGFEHCESPDICINVDGEFESLFIEIKSVEHKIILGEIYRIPCTSEKTPISHFNNILEKLYTEKCDQILATDKIFCLPKLISKQIPLIYLTYPIPETLFQLLLSQRE</sequence>
<gene>
    <name evidence="1" type="ORF">LSH36_1030g00025</name>
</gene>